<dbReference type="PRINTS" id="PR00245">
    <property type="entry name" value="OLFACTORYR"/>
</dbReference>
<evidence type="ECO:0000256" key="8">
    <source>
        <dbReference type="SAM" id="Phobius"/>
    </source>
</evidence>
<dbReference type="EMBL" id="AF019239">
    <property type="protein sequence ID" value="AAB81758.1"/>
    <property type="molecule type" value="mRNA"/>
</dbReference>
<dbReference type="GO" id="GO:0004930">
    <property type="term" value="F:G protein-coupled receptor activity"/>
    <property type="evidence" value="ECO:0007669"/>
    <property type="project" value="UniProtKB-KW"/>
</dbReference>
<name>O42211_NECMA</name>
<evidence type="ECO:0000313" key="10">
    <source>
        <dbReference type="EMBL" id="AAB81758.1"/>
    </source>
</evidence>
<dbReference type="GO" id="GO:0004984">
    <property type="term" value="F:olfactory receptor activity"/>
    <property type="evidence" value="ECO:0007669"/>
    <property type="project" value="InterPro"/>
</dbReference>
<feature type="transmembrane region" description="Helical" evidence="8">
    <location>
        <begin position="111"/>
        <end position="133"/>
    </location>
</feature>
<feature type="domain" description="G-protein coupled receptors family 1 profile" evidence="9">
    <location>
        <begin position="1"/>
        <end position="154"/>
    </location>
</feature>
<evidence type="ECO:0000259" key="9">
    <source>
        <dbReference type="PROSITE" id="PS50262"/>
    </source>
</evidence>
<dbReference type="PANTHER" id="PTHR48018">
    <property type="entry name" value="OLFACTORY RECEPTOR"/>
    <property type="match status" value="1"/>
</dbReference>
<dbReference type="PROSITE" id="PS50262">
    <property type="entry name" value="G_PROTEIN_RECEP_F1_2"/>
    <property type="match status" value="1"/>
</dbReference>
<protein>
    <submittedName>
        <fullName evidence="10">Olfactory receptor protein</fullName>
    </submittedName>
</protein>
<keyword evidence="2 8" id="KW-0812">Transmembrane</keyword>
<keyword evidence="3 8" id="KW-1133">Transmembrane helix</keyword>
<reference evidence="10" key="1">
    <citation type="submission" date="1997-08" db="EMBL/GenBank/DDBJ databases">
        <authorList>
            <person name="Zhou Q."/>
            <person name="Hinkle G."/>
            <person name="Sogin M.L."/>
            <person name="Dionne V.E."/>
        </authorList>
    </citation>
    <scope>NUCLEOTIDE SEQUENCE</scope>
</reference>
<evidence type="ECO:0000256" key="3">
    <source>
        <dbReference type="ARBA" id="ARBA00022989"/>
    </source>
</evidence>
<dbReference type="GO" id="GO:0016020">
    <property type="term" value="C:membrane"/>
    <property type="evidence" value="ECO:0007669"/>
    <property type="project" value="UniProtKB-SubCell"/>
</dbReference>
<keyword evidence="7" id="KW-0807">Transducer</keyword>
<keyword evidence="6 10" id="KW-0675">Receptor</keyword>
<dbReference type="Gene3D" id="1.20.1070.10">
    <property type="entry name" value="Rhodopsin 7-helix transmembrane proteins"/>
    <property type="match status" value="1"/>
</dbReference>
<feature type="non-terminal residue" evidence="10">
    <location>
        <position position="1"/>
    </location>
</feature>
<evidence type="ECO:0000256" key="2">
    <source>
        <dbReference type="ARBA" id="ARBA00022692"/>
    </source>
</evidence>
<organism evidence="10">
    <name type="scientific">Necturus maculosus</name>
    <name type="common">Mudpuppy</name>
    <name type="synonym">Sirena maculosa</name>
    <dbReference type="NCBI Taxonomy" id="42757"/>
    <lineage>
        <taxon>Eukaryota</taxon>
        <taxon>Metazoa</taxon>
        <taxon>Chordata</taxon>
        <taxon>Craniata</taxon>
        <taxon>Vertebrata</taxon>
        <taxon>Euteleostomi</taxon>
        <taxon>Amphibia</taxon>
        <taxon>Batrachia</taxon>
        <taxon>Caudata</taxon>
        <taxon>Salamandroidea</taxon>
        <taxon>Proteidae</taxon>
        <taxon>Necturus</taxon>
    </lineage>
</organism>
<evidence type="ECO:0000256" key="1">
    <source>
        <dbReference type="ARBA" id="ARBA00004141"/>
    </source>
</evidence>
<feature type="transmembrane region" description="Helical" evidence="8">
    <location>
        <begin position="70"/>
        <end position="99"/>
    </location>
</feature>
<sequence>NPLLYPAVMSNRVRVQLVSGAYTLAFLHSLIETSCTFSLSFCASNSLQHFACDFPALLDVSCTYTRVNKLVLFSFVSLVTMSSLLVIFVSYAYIIATVLRIRSAVGRLKAFSTCASHLTTVILSYGMVFYVYLSPSTSVDQKSSTAVFFTVVIP</sequence>
<evidence type="ECO:0000256" key="5">
    <source>
        <dbReference type="ARBA" id="ARBA00023136"/>
    </source>
</evidence>
<dbReference type="InterPro" id="IPR000725">
    <property type="entry name" value="Olfact_rcpt"/>
</dbReference>
<keyword evidence="5 8" id="KW-0472">Membrane</keyword>
<dbReference type="AlphaFoldDB" id="O42211"/>
<evidence type="ECO:0000256" key="7">
    <source>
        <dbReference type="ARBA" id="ARBA00023224"/>
    </source>
</evidence>
<dbReference type="InterPro" id="IPR017452">
    <property type="entry name" value="GPCR_Rhodpsn_7TM"/>
</dbReference>
<evidence type="ECO:0000256" key="4">
    <source>
        <dbReference type="ARBA" id="ARBA00023040"/>
    </source>
</evidence>
<accession>O42211</accession>
<evidence type="ECO:0000256" key="6">
    <source>
        <dbReference type="ARBA" id="ARBA00023170"/>
    </source>
</evidence>
<proteinExistence type="evidence at transcript level"/>
<dbReference type="SUPFAM" id="SSF81321">
    <property type="entry name" value="Family A G protein-coupled receptor-like"/>
    <property type="match status" value="1"/>
</dbReference>
<dbReference type="Pfam" id="PF13853">
    <property type="entry name" value="7tm_4"/>
    <property type="match status" value="1"/>
</dbReference>
<keyword evidence="4" id="KW-0297">G-protein coupled receptor</keyword>
<feature type="non-terminal residue" evidence="10">
    <location>
        <position position="154"/>
    </location>
</feature>
<comment type="subcellular location">
    <subcellularLocation>
        <location evidence="1">Membrane</location>
        <topology evidence="1">Multi-pass membrane protein</topology>
    </subcellularLocation>
</comment>